<evidence type="ECO:0000313" key="2">
    <source>
        <dbReference type="Proteomes" id="UP000012047"/>
    </source>
</evidence>
<gene>
    <name evidence="1" type="ORF">HMPREF0016_01265</name>
</gene>
<evidence type="ECO:0000313" key="1">
    <source>
        <dbReference type="EMBL" id="EEY96574.1"/>
    </source>
</evidence>
<dbReference type="InterPro" id="IPR029068">
    <property type="entry name" value="Glyas_Bleomycin-R_OHBP_Dase"/>
</dbReference>
<organism evidence="1 2">
    <name type="scientific">Acinetobacter johnsonii SH046</name>
    <dbReference type="NCBI Taxonomy" id="575586"/>
    <lineage>
        <taxon>Bacteria</taxon>
        <taxon>Pseudomonadati</taxon>
        <taxon>Pseudomonadota</taxon>
        <taxon>Gammaproteobacteria</taxon>
        <taxon>Moraxellales</taxon>
        <taxon>Moraxellaceae</taxon>
        <taxon>Acinetobacter</taxon>
    </lineage>
</organism>
<accession>D0SBP2</accession>
<dbReference type="CDD" id="cd08350">
    <property type="entry name" value="BLMT_like"/>
    <property type="match status" value="1"/>
</dbReference>
<dbReference type="Gene3D" id="3.10.180.10">
    <property type="entry name" value="2,3-Dihydroxybiphenyl 1,2-Dioxygenase, domain 1"/>
    <property type="match status" value="1"/>
</dbReference>
<reference evidence="2" key="1">
    <citation type="journal article" date="2012" name="PLoS ONE">
        <title>The success of Acinetobacter species; genetic, metabolic and virulence attributes.</title>
        <authorList>
            <person name="Peleg A.Y."/>
            <person name="de Breij A."/>
            <person name="Adams M.D."/>
            <person name="Cerqueira G.M."/>
            <person name="Mocali S."/>
            <person name="Galardini M."/>
            <person name="Nibbering P.H."/>
            <person name="Earl A.M."/>
            <person name="Ward D.V."/>
            <person name="Paterson D.L."/>
            <person name="Seifert H."/>
            <person name="Dijkshoorn L."/>
        </authorList>
    </citation>
    <scope>NUCLEOTIDE SEQUENCE [LARGE SCALE GENOMIC DNA]</scope>
    <source>
        <strain evidence="2">SH046</strain>
    </source>
</reference>
<dbReference type="SUPFAM" id="SSF54593">
    <property type="entry name" value="Glyoxalase/Bleomycin resistance protein/Dihydroxybiphenyl dioxygenase"/>
    <property type="match status" value="1"/>
</dbReference>
<dbReference type="EMBL" id="GG704965">
    <property type="protein sequence ID" value="EEY96574.1"/>
    <property type="molecule type" value="Genomic_DNA"/>
</dbReference>
<proteinExistence type="predicted"/>
<name>D0SBP2_ACIJO</name>
<dbReference type="HOGENOM" id="CLU_046006_15_4_6"/>
<dbReference type="Proteomes" id="UP000012047">
    <property type="component" value="Unassembled WGS sequence"/>
</dbReference>
<dbReference type="eggNOG" id="COG0346">
    <property type="taxonomic scope" value="Bacteria"/>
</dbReference>
<dbReference type="AlphaFoldDB" id="D0SBP2"/>
<protein>
    <submittedName>
        <fullName evidence="1">Putative bleomycin resistance protein</fullName>
    </submittedName>
</protein>
<sequence>MLMKFEGQITANLPAIDLACTASFYQSLGFDLVYQSAEWMIMRLGEMTLEVFHHPHLDPNSSWHSACIRVAEIQPYYEYWSKVNWSLWESARMTDIQDFDEIRQFCIIDPNGSLLRCIEVTIE</sequence>